<dbReference type="GO" id="GO:0005829">
    <property type="term" value="C:cytosol"/>
    <property type="evidence" value="ECO:0007669"/>
    <property type="project" value="TreeGrafter"/>
</dbReference>
<keyword evidence="3" id="KW-1185">Reference proteome</keyword>
<gene>
    <name evidence="2" type="ORF">GTA51_13930</name>
</gene>
<protein>
    <submittedName>
        <fullName evidence="2">Chemotaxis protein CheW</fullName>
    </submittedName>
</protein>
<reference evidence="2 3" key="1">
    <citation type="submission" date="2020-01" db="EMBL/GenBank/DDBJ databases">
        <title>Genome sequence of Desulfovibrio aerotolerans DSM 16695(T).</title>
        <authorList>
            <person name="Karnachuk O."/>
            <person name="Avakyan M."/>
            <person name="Mardanov A."/>
            <person name="Kadnikov V."/>
            <person name="Ravin N."/>
        </authorList>
    </citation>
    <scope>NUCLEOTIDE SEQUENCE [LARGE SCALE GENOMIC DNA]</scope>
    <source>
        <strain evidence="2 3">DSM 16695</strain>
    </source>
</reference>
<dbReference type="PANTHER" id="PTHR22617">
    <property type="entry name" value="CHEMOTAXIS SENSOR HISTIDINE KINASE-RELATED"/>
    <property type="match status" value="1"/>
</dbReference>
<dbReference type="EMBL" id="WVUD01000027">
    <property type="protein sequence ID" value="MYL84227.1"/>
    <property type="molecule type" value="Genomic_DNA"/>
</dbReference>
<dbReference type="GO" id="GO:0006935">
    <property type="term" value="P:chemotaxis"/>
    <property type="evidence" value="ECO:0007669"/>
    <property type="project" value="InterPro"/>
</dbReference>
<dbReference type="Gene3D" id="2.40.50.180">
    <property type="entry name" value="CheA-289, Domain 4"/>
    <property type="match status" value="1"/>
</dbReference>
<dbReference type="Pfam" id="PF01584">
    <property type="entry name" value="CheW"/>
    <property type="match status" value="1"/>
</dbReference>
<dbReference type="PROSITE" id="PS50851">
    <property type="entry name" value="CHEW"/>
    <property type="match status" value="1"/>
</dbReference>
<dbReference type="SMART" id="SM00260">
    <property type="entry name" value="CheW"/>
    <property type="match status" value="1"/>
</dbReference>
<evidence type="ECO:0000313" key="3">
    <source>
        <dbReference type="Proteomes" id="UP000482487"/>
    </source>
</evidence>
<dbReference type="SUPFAM" id="SSF50341">
    <property type="entry name" value="CheW-like"/>
    <property type="match status" value="1"/>
</dbReference>
<dbReference type="Gene3D" id="2.30.30.40">
    <property type="entry name" value="SH3 Domains"/>
    <property type="match status" value="1"/>
</dbReference>
<proteinExistence type="predicted"/>
<dbReference type="PANTHER" id="PTHR22617:SF41">
    <property type="entry name" value="CHEMOTAXIS SIGNAL TRANSDUCTION SYSTEM ADAPTOR PROTEIN CHEW"/>
    <property type="match status" value="1"/>
</dbReference>
<dbReference type="CDD" id="cd00732">
    <property type="entry name" value="CheW"/>
    <property type="match status" value="1"/>
</dbReference>
<dbReference type="GO" id="GO:0007165">
    <property type="term" value="P:signal transduction"/>
    <property type="evidence" value="ECO:0007669"/>
    <property type="project" value="InterPro"/>
</dbReference>
<accession>A0A7C9IT83</accession>
<evidence type="ECO:0000259" key="1">
    <source>
        <dbReference type="PROSITE" id="PS50851"/>
    </source>
</evidence>
<dbReference type="InterPro" id="IPR039315">
    <property type="entry name" value="CheW"/>
</dbReference>
<name>A0A7C9IT83_9BACT</name>
<comment type="caution">
    <text evidence="2">The sequence shown here is derived from an EMBL/GenBank/DDBJ whole genome shotgun (WGS) entry which is preliminary data.</text>
</comment>
<dbReference type="InterPro" id="IPR036061">
    <property type="entry name" value="CheW-like_dom_sf"/>
</dbReference>
<feature type="domain" description="CheW-like" evidence="1">
    <location>
        <begin position="9"/>
        <end position="153"/>
    </location>
</feature>
<dbReference type="Proteomes" id="UP000482487">
    <property type="component" value="Unassembled WGS sequence"/>
</dbReference>
<organism evidence="2 3">
    <name type="scientific">Solidesulfovibrio aerotolerans</name>
    <dbReference type="NCBI Taxonomy" id="295255"/>
    <lineage>
        <taxon>Bacteria</taxon>
        <taxon>Pseudomonadati</taxon>
        <taxon>Thermodesulfobacteriota</taxon>
        <taxon>Desulfovibrionia</taxon>
        <taxon>Desulfovibrionales</taxon>
        <taxon>Desulfovibrionaceae</taxon>
        <taxon>Solidesulfovibrio</taxon>
    </lineage>
</organism>
<dbReference type="AlphaFoldDB" id="A0A7C9IT83"/>
<evidence type="ECO:0000313" key="2">
    <source>
        <dbReference type="EMBL" id="MYL84227.1"/>
    </source>
</evidence>
<dbReference type="OrthoDB" id="9790406at2"/>
<sequence>MAEAATTNDNQYLTFTLEREFFALDIASVREVLELVNITRVPRTPDYIRGVINLRGRAVPVVDLKMKFGLGATERTVNTCIIIVEVCLDGEGTVLGALADSVQEVYEMETGQIEPPPRMGTPIRAEFIRGMGKTGDQFIIILDINKVFTSMELAGLAQTLGDAGPDAGEA</sequence>
<dbReference type="InterPro" id="IPR002545">
    <property type="entry name" value="CheW-lke_dom"/>
</dbReference>
<dbReference type="RefSeq" id="WP_160962044.1">
    <property type="nucleotide sequence ID" value="NZ_WVUD01000027.1"/>
</dbReference>